<evidence type="ECO:0000256" key="2">
    <source>
        <dbReference type="ARBA" id="ARBA00020188"/>
    </source>
</evidence>
<evidence type="ECO:0000259" key="3">
    <source>
        <dbReference type="PROSITE" id="PS50802"/>
    </source>
</evidence>
<proteinExistence type="inferred from homology"/>
<comment type="similarity">
    <text evidence="1">Belongs to the vertnin family.</text>
</comment>
<accession>A0A814NBC6</accession>
<dbReference type="AlphaFoldDB" id="A0A814NBC6"/>
<evidence type="ECO:0000256" key="1">
    <source>
        <dbReference type="ARBA" id="ARBA00007290"/>
    </source>
</evidence>
<dbReference type="InterPro" id="IPR038822">
    <property type="entry name" value="Vertnin-like"/>
</dbReference>
<dbReference type="Proteomes" id="UP000663879">
    <property type="component" value="Unassembled WGS sequence"/>
</dbReference>
<dbReference type="InterPro" id="IPR003323">
    <property type="entry name" value="OTU_dom"/>
</dbReference>
<sequence length="886" mass="103834">MNSDFNEFSAISSIQRFTNILKKNFNDALKELESLNSIEILLEKILIQLRYLRKFQIIKNRNVFFNNSDRVDLKSNEILQKFTSVDLYRLRPVYISGDGNCLFRSLSKALYGNEEAHSELRYRTVVELTLRVDEFCEYNNRNKEEGLFYDLISPSSQNSQNSRNILINEIKTCSKINSWSSIWHLFGAAQAMKINIHQVHPTINQKMKEFLNKSIENIKNEAQCSIYIAWTNTNDSKVNTFSWTPNHFICLLPCKNNFEEKNTIIKRKKMSELEQKSSTPATPLTPKFTKKNKILSSVEFENPDPLIFKFPESKLLDNYESLNDSVFSNECQNDNIKTKTYSLTESPIKKGESNSSFEDISETVLDLQNLHQNRAIEYAFSAKCCSNLPKAVTKESVFLIDLNEFRLDDLLADDNGAYKTYGNKNTYYIINFKEKKLYFEPLGKKKIKSLDVSTRNDIFIIKKAFYKCLSNTLFTRKTLRITNKENPASFDKIIVGYTWKIGIPESDKILNVKFHGNSHKNDGPYYRIEGSVLEKIKNDSLFEKSDFVRYMNFGRDRLECVMFTDQQYKDLLRFGSAYKNFSILNIDTTFNLGKFYVTYLTYKNISLYKKETEDHPVFIGPIMIHQHHDKQAYLTFALELKKYDILNKNKFNEIKCVATDDDEGLHSSFKEIFKNASFILCCNHMRKDFVRALKQFKVEDDEQDEIILKIFGKNGDRKNCLIGSKNEEDFENKSDEIFDILIKYSHPYRKINLSEWFKKYLLKKIYNSFWKIAQSNKSIVNDFYTTNDIEGFNHKLKELTGHTKKNLSDLFVFFENIAQSQIDSSIIAMRGCGVYTLSKYFRRYEASLSVWNQLKQSDQEKRIKTFLKARLPKAKSEKILSDFYNY</sequence>
<dbReference type="CDD" id="cd22791">
    <property type="entry name" value="OTU_VRTN"/>
    <property type="match status" value="1"/>
</dbReference>
<comment type="caution">
    <text evidence="4">The sequence shown here is derived from an EMBL/GenBank/DDBJ whole genome shotgun (WGS) entry which is preliminary data.</text>
</comment>
<evidence type="ECO:0000313" key="4">
    <source>
        <dbReference type="EMBL" id="CAF1089344.1"/>
    </source>
</evidence>
<dbReference type="PROSITE" id="PS50802">
    <property type="entry name" value="OTU"/>
    <property type="match status" value="1"/>
</dbReference>
<dbReference type="OrthoDB" id="409956at2759"/>
<gene>
    <name evidence="4" type="ORF">OXX778_LOCUS20589</name>
</gene>
<dbReference type="Pfam" id="PF02338">
    <property type="entry name" value="OTU"/>
    <property type="match status" value="1"/>
</dbReference>
<dbReference type="InterPro" id="IPR038765">
    <property type="entry name" value="Papain-like_cys_pep_sf"/>
</dbReference>
<dbReference type="SUPFAM" id="SSF54001">
    <property type="entry name" value="Cysteine proteinases"/>
    <property type="match status" value="1"/>
</dbReference>
<feature type="domain" description="OTU" evidence="3">
    <location>
        <begin position="90"/>
        <end position="254"/>
    </location>
</feature>
<dbReference type="InterPro" id="IPR047273">
    <property type="entry name" value="VRTN_OTU_dom"/>
</dbReference>
<name>A0A814NBC6_9BILA</name>
<protein>
    <recommendedName>
        <fullName evidence="2">Vertnin</fullName>
    </recommendedName>
</protein>
<reference evidence="4" key="1">
    <citation type="submission" date="2021-02" db="EMBL/GenBank/DDBJ databases">
        <authorList>
            <person name="Nowell W R."/>
        </authorList>
    </citation>
    <scope>NUCLEOTIDE SEQUENCE</scope>
    <source>
        <strain evidence="4">Ploen Becks lab</strain>
    </source>
</reference>
<dbReference type="EMBL" id="CAJNOC010006967">
    <property type="protein sequence ID" value="CAF1089344.1"/>
    <property type="molecule type" value="Genomic_DNA"/>
</dbReference>
<dbReference type="Gene3D" id="3.90.70.80">
    <property type="match status" value="1"/>
</dbReference>
<organism evidence="4 5">
    <name type="scientific">Brachionus calyciflorus</name>
    <dbReference type="NCBI Taxonomy" id="104777"/>
    <lineage>
        <taxon>Eukaryota</taxon>
        <taxon>Metazoa</taxon>
        <taxon>Spiralia</taxon>
        <taxon>Gnathifera</taxon>
        <taxon>Rotifera</taxon>
        <taxon>Eurotatoria</taxon>
        <taxon>Monogononta</taxon>
        <taxon>Pseudotrocha</taxon>
        <taxon>Ploima</taxon>
        <taxon>Brachionidae</taxon>
        <taxon>Brachionus</taxon>
    </lineage>
</organism>
<evidence type="ECO:0000313" key="5">
    <source>
        <dbReference type="Proteomes" id="UP000663879"/>
    </source>
</evidence>
<dbReference type="GO" id="GO:0000785">
    <property type="term" value="C:chromatin"/>
    <property type="evidence" value="ECO:0007669"/>
    <property type="project" value="TreeGrafter"/>
</dbReference>
<dbReference type="PANTHER" id="PTHR16081:SF0">
    <property type="entry name" value="VERTNIN"/>
    <property type="match status" value="1"/>
</dbReference>
<dbReference type="GO" id="GO:0006357">
    <property type="term" value="P:regulation of transcription by RNA polymerase II"/>
    <property type="evidence" value="ECO:0007669"/>
    <property type="project" value="TreeGrafter"/>
</dbReference>
<dbReference type="PANTHER" id="PTHR16081">
    <property type="entry name" value="VERTNIN"/>
    <property type="match status" value="1"/>
</dbReference>
<keyword evidence="5" id="KW-1185">Reference proteome</keyword>